<protein>
    <submittedName>
        <fullName evidence="1">Uncharacterized protein</fullName>
    </submittedName>
</protein>
<sequence length="217" mass="23400">MAKSEIHMAQAGELSGFIRLQGAAPGQTPRITALYLTISACSARGRTGAEAGKRNIPARVCLRLFQVQVITAKLRHRPPQFTQCWPFDTHVYRKQSRHVEMKAGAQSAKLCPPLTARGHATRQAASAFSPLAISAPLLTSGSAAVAAQTCCTPIRDVGPVAEASRRQGDMFSARVLPNRLNASCRSLALSSRRNSTASGLWMMTCAGRHHADAMHWK</sequence>
<organism evidence="1 2">
    <name type="scientific">Decorospora gaudefroyi</name>
    <dbReference type="NCBI Taxonomy" id="184978"/>
    <lineage>
        <taxon>Eukaryota</taxon>
        <taxon>Fungi</taxon>
        <taxon>Dikarya</taxon>
        <taxon>Ascomycota</taxon>
        <taxon>Pezizomycotina</taxon>
        <taxon>Dothideomycetes</taxon>
        <taxon>Pleosporomycetidae</taxon>
        <taxon>Pleosporales</taxon>
        <taxon>Pleosporineae</taxon>
        <taxon>Pleosporaceae</taxon>
        <taxon>Decorospora</taxon>
    </lineage>
</organism>
<dbReference type="Proteomes" id="UP000800040">
    <property type="component" value="Unassembled WGS sequence"/>
</dbReference>
<dbReference type="EMBL" id="ML975246">
    <property type="protein sequence ID" value="KAF1839140.1"/>
    <property type="molecule type" value="Genomic_DNA"/>
</dbReference>
<dbReference type="AlphaFoldDB" id="A0A6A5KSJ6"/>
<evidence type="ECO:0000313" key="1">
    <source>
        <dbReference type="EMBL" id="KAF1839140.1"/>
    </source>
</evidence>
<gene>
    <name evidence="1" type="ORF">BDW02DRAFT_615493</name>
</gene>
<evidence type="ECO:0000313" key="2">
    <source>
        <dbReference type="Proteomes" id="UP000800040"/>
    </source>
</evidence>
<proteinExistence type="predicted"/>
<keyword evidence="2" id="KW-1185">Reference proteome</keyword>
<name>A0A6A5KSJ6_9PLEO</name>
<reference evidence="1" key="1">
    <citation type="submission" date="2020-01" db="EMBL/GenBank/DDBJ databases">
        <authorList>
            <consortium name="DOE Joint Genome Institute"/>
            <person name="Haridas S."/>
            <person name="Albert R."/>
            <person name="Binder M."/>
            <person name="Bloem J."/>
            <person name="Labutti K."/>
            <person name="Salamov A."/>
            <person name="Andreopoulos B."/>
            <person name="Baker S.E."/>
            <person name="Barry K."/>
            <person name="Bills G."/>
            <person name="Bluhm B.H."/>
            <person name="Cannon C."/>
            <person name="Castanera R."/>
            <person name="Culley D.E."/>
            <person name="Daum C."/>
            <person name="Ezra D."/>
            <person name="Gonzalez J.B."/>
            <person name="Henrissat B."/>
            <person name="Kuo A."/>
            <person name="Liang C."/>
            <person name="Lipzen A."/>
            <person name="Lutzoni F."/>
            <person name="Magnuson J."/>
            <person name="Mondo S."/>
            <person name="Nolan M."/>
            <person name="Ohm R."/>
            <person name="Pangilinan J."/>
            <person name="Park H.-J."/>
            <person name="Ramirez L."/>
            <person name="Alfaro M."/>
            <person name="Sun H."/>
            <person name="Tritt A."/>
            <person name="Yoshinaga Y."/>
            <person name="Zwiers L.-H."/>
            <person name="Turgeon B.G."/>
            <person name="Goodwin S.B."/>
            <person name="Spatafora J.W."/>
            <person name="Crous P.W."/>
            <person name="Grigoriev I.V."/>
        </authorList>
    </citation>
    <scope>NUCLEOTIDE SEQUENCE</scope>
    <source>
        <strain evidence="1">P77</strain>
    </source>
</reference>
<accession>A0A6A5KSJ6</accession>